<accession>A0A6B2NH61</accession>
<name>A0A6B2NH61_9RHOB</name>
<feature type="transmembrane region" description="Helical" evidence="1">
    <location>
        <begin position="131"/>
        <end position="152"/>
    </location>
</feature>
<organism evidence="2">
    <name type="scientific">Ruegeria sp. PrR005</name>
    <dbReference type="NCBI Taxonomy" id="2706882"/>
    <lineage>
        <taxon>Bacteria</taxon>
        <taxon>Pseudomonadati</taxon>
        <taxon>Pseudomonadota</taxon>
        <taxon>Alphaproteobacteria</taxon>
        <taxon>Rhodobacterales</taxon>
        <taxon>Roseobacteraceae</taxon>
        <taxon>Ruegeria</taxon>
    </lineage>
</organism>
<dbReference type="AlphaFoldDB" id="A0A6B2NH61"/>
<keyword evidence="1" id="KW-0812">Transmembrane</keyword>
<reference evidence="2" key="1">
    <citation type="submission" date="2020-02" db="EMBL/GenBank/DDBJ databases">
        <title>Delineation of the pyrene-degrading pathway in Roseobacter clade bacteria by genomic analysis.</title>
        <authorList>
            <person name="Zhou H."/>
            <person name="Wang H."/>
        </authorList>
    </citation>
    <scope>NUCLEOTIDE SEQUENCE</scope>
    <source>
        <strain evidence="2">PrR005</strain>
    </source>
</reference>
<sequence>MSALLGFAASAALAQILTNLDNLALLLALVVATGSRAAVGGYLLAQAVVLAAAHAVALGAGGLPLDWIGFLGLVPLALGLRGIAAQLRGQGGSEQPVPARRGLVATALLFLSLSFDSFSVLAPLLADSAPAFRWAGLAGAAFAALILGMGGLAAGGLRRGLGRWAARLEALAPWVMLGAGLYVLSNSGTDLV</sequence>
<evidence type="ECO:0008006" key="3">
    <source>
        <dbReference type="Google" id="ProtNLM"/>
    </source>
</evidence>
<keyword evidence="1" id="KW-0472">Membrane</keyword>
<proteinExistence type="predicted"/>
<evidence type="ECO:0000256" key="1">
    <source>
        <dbReference type="SAM" id="Phobius"/>
    </source>
</evidence>
<comment type="caution">
    <text evidence="2">The sequence shown here is derived from an EMBL/GenBank/DDBJ whole genome shotgun (WGS) entry which is preliminary data.</text>
</comment>
<keyword evidence="1" id="KW-1133">Transmembrane helix</keyword>
<evidence type="ECO:0000313" key="2">
    <source>
        <dbReference type="EMBL" id="NDW43492.1"/>
    </source>
</evidence>
<dbReference type="EMBL" id="JAAGOX010000001">
    <property type="protein sequence ID" value="NDW43492.1"/>
    <property type="molecule type" value="Genomic_DNA"/>
</dbReference>
<protein>
    <recommendedName>
        <fullName evidence="3">Cadmium transporter</fullName>
    </recommendedName>
</protein>
<dbReference type="RefSeq" id="WP_164126792.1">
    <property type="nucleotide sequence ID" value="NZ_JAAGOX010000001.1"/>
</dbReference>
<feature type="transmembrane region" description="Helical" evidence="1">
    <location>
        <begin position="103"/>
        <end position="125"/>
    </location>
</feature>
<gene>
    <name evidence="2" type="ORF">G0P99_00800</name>
</gene>